<gene>
    <name evidence="2" type="ORF">B5J94_02395</name>
</gene>
<dbReference type="EMBL" id="MXAN01000012">
    <property type="protein sequence ID" value="OPH38660.1"/>
    <property type="molecule type" value="Genomic_DNA"/>
</dbReference>
<organism evidence="2 3">
    <name type="scientific">Moraxella lacunata</name>
    <dbReference type="NCBI Taxonomy" id="477"/>
    <lineage>
        <taxon>Bacteria</taxon>
        <taxon>Pseudomonadati</taxon>
        <taxon>Pseudomonadota</taxon>
        <taxon>Gammaproteobacteria</taxon>
        <taxon>Moraxellales</taxon>
        <taxon>Moraxellaceae</taxon>
        <taxon>Moraxella</taxon>
    </lineage>
</organism>
<accession>A0A1V4H1U9</accession>
<dbReference type="RefSeq" id="WP_062499416.1">
    <property type="nucleotide sequence ID" value="NZ_MXAN01000012.1"/>
</dbReference>
<dbReference type="InterPro" id="IPR045374">
    <property type="entry name" value="Cas5fv_helical"/>
</dbReference>
<comment type="caution">
    <text evidence="2">The sequence shown here is derived from an EMBL/GenBank/DDBJ whole genome shotgun (WGS) entry which is preliminary data.</text>
</comment>
<dbReference type="InterPro" id="IPR047583">
    <property type="entry name" value="Cas5fv"/>
</dbReference>
<dbReference type="AlphaFoldDB" id="A0A1V4H1U9"/>
<evidence type="ECO:0000313" key="3">
    <source>
        <dbReference type="Proteomes" id="UP000191025"/>
    </source>
</evidence>
<dbReference type="CDD" id="cd21143">
    <property type="entry name" value="Cas5fv"/>
    <property type="match status" value="1"/>
</dbReference>
<protein>
    <recommendedName>
        <fullName evidence="1">Cas5fv helical domain-containing protein</fullName>
    </recommendedName>
</protein>
<proteinExistence type="predicted"/>
<evidence type="ECO:0000259" key="1">
    <source>
        <dbReference type="Pfam" id="PF20158"/>
    </source>
</evidence>
<sequence length="347" mass="40177">MRIIIHYESSWRNSFLDGSNDEPLPKKGRNFIASMTELGKAENFHARAVSHNTVMGVLCRLIGDQRKLYQARQSDDYYFANLENQISFVDTPSVINHEIAYIRNMKGSTDQNSFTGMIQNSHQTFNSDYSKEFWGVLWLSLDEIYDFCHYDSYLVNSINDDNILNPIDVLNRSLFLNDLKSVKQDEKIKSIISFIKSYFSDEQYIEKNDLVKPIRLYSALLYIQLNRLKEKYEMSGAVNKRGKGENTKEFIFGYSKRGFNGKRDFMKNFITGEEKIIYGNPYIRKESVKGEGKINHTLTKASGQLEIHLDIDTEQAKILKQMIDNAGVSSFYLGKKGLAYVDDIRLR</sequence>
<evidence type="ECO:0000313" key="2">
    <source>
        <dbReference type="EMBL" id="OPH38660.1"/>
    </source>
</evidence>
<dbReference type="Proteomes" id="UP000191025">
    <property type="component" value="Unassembled WGS sequence"/>
</dbReference>
<dbReference type="Pfam" id="PF20158">
    <property type="entry name" value="Cas5fv_helical"/>
    <property type="match status" value="1"/>
</dbReference>
<feature type="domain" description="Cas5fv helical" evidence="1">
    <location>
        <begin position="108"/>
        <end position="275"/>
    </location>
</feature>
<reference evidence="3" key="1">
    <citation type="submission" date="2017-03" db="EMBL/GenBank/DDBJ databases">
        <title>Draft genome sequence of Moraxella equi CCUG 4950T type strain.</title>
        <authorList>
            <person name="Salva-Serra F."/>
            <person name="Engstrom-Jakobsson H."/>
            <person name="Thorell K."/>
            <person name="Jaen-Luchoro D."/>
            <person name="Gonzales-Siles L."/>
            <person name="Karlsson R."/>
            <person name="Yazdan S."/>
            <person name="Boulund F."/>
            <person name="Johnning A."/>
            <person name="Engstrand L."/>
            <person name="Kristiansson E."/>
            <person name="Moore E."/>
        </authorList>
    </citation>
    <scope>NUCLEOTIDE SEQUENCE [LARGE SCALE GENOMIC DNA]</scope>
    <source>
        <strain evidence="3">CCUG 4441</strain>
    </source>
</reference>
<name>A0A1V4H1U9_MORLA</name>